<evidence type="ECO:0000256" key="2">
    <source>
        <dbReference type="ARBA" id="ARBA00005810"/>
    </source>
</evidence>
<comment type="function">
    <text evidence="10">Catalyzes the transfer of pyrophosphate from adenosine triphosphate (ATP) to 6-hydroxymethyl-7,8-dihydropterin, an enzymatic step in folate biosynthesis pathway.</text>
</comment>
<dbReference type="Proteomes" id="UP000283512">
    <property type="component" value="Unassembled WGS sequence"/>
</dbReference>
<dbReference type="EMBL" id="CZAI01000001">
    <property type="protein sequence ID" value="CUO58996.1"/>
    <property type="molecule type" value="Genomic_DNA"/>
</dbReference>
<reference evidence="17" key="5">
    <citation type="submission" date="2023-07" db="EMBL/GenBank/DDBJ databases">
        <title>Whole Genome Sequencing of Colonoscopy isolates.</title>
        <authorList>
            <person name="Surve S.V."/>
            <person name="Valls R.A."/>
            <person name="Barrak K.E."/>
            <person name="Gardner T.B."/>
            <person name="O'Toole G.A."/>
        </authorList>
    </citation>
    <scope>NUCLEOTIDE SEQUENCE</scope>
    <source>
        <strain evidence="17">GP0119</strain>
    </source>
</reference>
<dbReference type="Proteomes" id="UP000427825">
    <property type="component" value="Unassembled WGS sequence"/>
</dbReference>
<evidence type="ECO:0000256" key="7">
    <source>
        <dbReference type="ARBA" id="ARBA00022777"/>
    </source>
</evidence>
<sequence>MAEVYVGLGTNLGDKEQNLRDAVQKIEEQIGKVVSLSAFYVTAPWGFASENSFLNAAACVDTDLSPLEVLRETQLIERELGRTKKSVDGVYSDRLIDIDLLLYDDLVLSVTSPSGAALNLPHPLMTERDFVMRPLAEIAPDVVHPVLGRTIKELISSSCRQ</sequence>
<dbReference type="GeneID" id="75112198"/>
<evidence type="ECO:0000256" key="5">
    <source>
        <dbReference type="ARBA" id="ARBA00022679"/>
    </source>
</evidence>
<dbReference type="RefSeq" id="WP_005682541.1">
    <property type="nucleotide sequence ID" value="NZ_CABMOQ010000018.1"/>
</dbReference>
<dbReference type="EMBL" id="QRKD01000011">
    <property type="protein sequence ID" value="RHH89170.1"/>
    <property type="molecule type" value="Genomic_DNA"/>
</dbReference>
<evidence type="ECO:0000313" key="20">
    <source>
        <dbReference type="EMBL" id="UVQ97532.1"/>
    </source>
</evidence>
<dbReference type="GO" id="GO:0046654">
    <property type="term" value="P:tetrahydrofolate biosynthetic process"/>
    <property type="evidence" value="ECO:0007669"/>
    <property type="project" value="UniProtKB-UniPathway"/>
</dbReference>
<dbReference type="GO" id="GO:0003848">
    <property type="term" value="F:2-amino-4-hydroxy-6-hydroxymethyldihydropteridine diphosphokinase activity"/>
    <property type="evidence" value="ECO:0007669"/>
    <property type="project" value="UniProtKB-EC"/>
</dbReference>
<evidence type="ECO:0000313" key="24">
    <source>
        <dbReference type="Proteomes" id="UP000368418"/>
    </source>
</evidence>
<dbReference type="Proteomes" id="UP001170023">
    <property type="component" value="Unassembled WGS sequence"/>
</dbReference>
<dbReference type="GO" id="GO:0046656">
    <property type="term" value="P:folic acid biosynthetic process"/>
    <property type="evidence" value="ECO:0007669"/>
    <property type="project" value="UniProtKB-KW"/>
</dbReference>
<evidence type="ECO:0000313" key="16">
    <source>
        <dbReference type="EMBL" id="KAA5503902.1"/>
    </source>
</evidence>
<accession>A0A174GD35</accession>
<dbReference type="EMBL" id="CP103166">
    <property type="protein sequence ID" value="UVQ97532.1"/>
    <property type="molecule type" value="Genomic_DNA"/>
</dbReference>
<reference evidence="22 23" key="2">
    <citation type="submission" date="2018-08" db="EMBL/GenBank/DDBJ databases">
        <title>A genome reference for cultivated species of the human gut microbiota.</title>
        <authorList>
            <person name="Zou Y."/>
            <person name="Xue W."/>
            <person name="Luo G."/>
        </authorList>
    </citation>
    <scope>NUCLEOTIDE SEQUENCE [LARGE SCALE GENOMIC DNA]</scope>
    <source>
        <strain evidence="18 23">AF24-29LB</strain>
        <strain evidence="19 22">AM16-49B</strain>
    </source>
</reference>
<dbReference type="UniPathway" id="UPA00077">
    <property type="reaction ID" value="UER00155"/>
</dbReference>
<evidence type="ECO:0000256" key="6">
    <source>
        <dbReference type="ARBA" id="ARBA00022741"/>
    </source>
</evidence>
<dbReference type="InterPro" id="IPR000550">
    <property type="entry name" value="Hppk"/>
</dbReference>
<evidence type="ECO:0000313" key="14">
    <source>
        <dbReference type="EMBL" id="CUO58996.1"/>
    </source>
</evidence>
<keyword evidence="6" id="KW-0547">Nucleotide-binding</keyword>
<dbReference type="NCBIfam" id="TIGR01498">
    <property type="entry name" value="folK"/>
    <property type="match status" value="1"/>
</dbReference>
<dbReference type="Pfam" id="PF01288">
    <property type="entry name" value="HPPK"/>
    <property type="match status" value="1"/>
</dbReference>
<reference evidence="14 21" key="1">
    <citation type="submission" date="2015-09" db="EMBL/GenBank/DDBJ databases">
        <authorList>
            <consortium name="Pathogen Informatics"/>
        </authorList>
    </citation>
    <scope>NUCLEOTIDE SEQUENCE [LARGE SCALE GENOMIC DNA]</scope>
    <source>
        <strain evidence="14 21">2789STDY5834880</strain>
    </source>
</reference>
<dbReference type="EMBL" id="VVYJ01000008">
    <property type="protein sequence ID" value="KAA5475213.1"/>
    <property type="molecule type" value="Genomic_DNA"/>
</dbReference>
<evidence type="ECO:0000259" key="13">
    <source>
        <dbReference type="Pfam" id="PF01288"/>
    </source>
</evidence>
<evidence type="ECO:0000256" key="12">
    <source>
        <dbReference type="ARBA" id="ARBA00033413"/>
    </source>
</evidence>
<evidence type="ECO:0000313" key="19">
    <source>
        <dbReference type="EMBL" id="RHH89170.1"/>
    </source>
</evidence>
<dbReference type="PANTHER" id="PTHR43071">
    <property type="entry name" value="2-AMINO-4-HYDROXY-6-HYDROXYMETHYLDIHYDROPTERIDINE PYROPHOSPHOKINASE"/>
    <property type="match status" value="1"/>
</dbReference>
<keyword evidence="8" id="KW-0067">ATP-binding</keyword>
<gene>
    <name evidence="14" type="primary">sulD</name>
    <name evidence="15" type="synonym">folK</name>
    <name evidence="19" type="ORF">DW190_12445</name>
    <name evidence="18" type="ORF">DWY26_06915</name>
    <name evidence="14" type="ORF">ERS852494_00264</name>
    <name evidence="16" type="ORF">F2Y31_01240</name>
    <name evidence="15" type="ORF">F2Y39_14795</name>
    <name evidence="20" type="ORF">NXW23_03940</name>
    <name evidence="17" type="ORF">Q4469_09275</name>
</gene>
<evidence type="ECO:0000256" key="8">
    <source>
        <dbReference type="ARBA" id="ARBA00022840"/>
    </source>
</evidence>
<dbReference type="GO" id="GO:0016301">
    <property type="term" value="F:kinase activity"/>
    <property type="evidence" value="ECO:0007669"/>
    <property type="project" value="UniProtKB-KW"/>
</dbReference>
<comment type="similarity">
    <text evidence="2">Belongs to the HPPK family.</text>
</comment>
<dbReference type="Proteomes" id="UP000368418">
    <property type="component" value="Unassembled WGS sequence"/>
</dbReference>
<protein>
    <recommendedName>
        <fullName evidence="4">2-amino-4-hydroxy-6-hydroxymethyldihydropteridine pyrophosphokinase</fullName>
        <ecNumber evidence="3">2.7.6.3</ecNumber>
    </recommendedName>
    <alternativeName>
        <fullName evidence="11">6-hydroxymethyl-7,8-dihydropterin pyrophosphokinase</fullName>
    </alternativeName>
    <alternativeName>
        <fullName evidence="12">7,8-dihydro-6-hydroxymethylpterin-pyrophosphokinase</fullName>
    </alternativeName>
</protein>
<evidence type="ECO:0000256" key="10">
    <source>
        <dbReference type="ARBA" id="ARBA00029409"/>
    </source>
</evidence>
<organism evidence="14 21">
    <name type="scientific">Bacteroides caccae</name>
    <dbReference type="NCBI Taxonomy" id="47678"/>
    <lineage>
        <taxon>Bacteria</taxon>
        <taxon>Pseudomonadati</taxon>
        <taxon>Bacteroidota</taxon>
        <taxon>Bacteroidia</taxon>
        <taxon>Bacteroidales</taxon>
        <taxon>Bacteroidaceae</taxon>
        <taxon>Bacteroides</taxon>
    </lineage>
</organism>
<evidence type="ECO:0000313" key="22">
    <source>
        <dbReference type="Proteomes" id="UP000283512"/>
    </source>
</evidence>
<dbReference type="AlphaFoldDB" id="A0A174GD35"/>
<dbReference type="PANTHER" id="PTHR43071:SF1">
    <property type="entry name" value="2-AMINO-4-HYDROXY-6-HYDROXYMETHYLDIHYDROPTERIDINE PYROPHOSPHOKINASE"/>
    <property type="match status" value="1"/>
</dbReference>
<evidence type="ECO:0000313" key="18">
    <source>
        <dbReference type="EMBL" id="RGR72437.1"/>
    </source>
</evidence>
<dbReference type="Proteomes" id="UP000095657">
    <property type="component" value="Unassembled WGS sequence"/>
</dbReference>
<keyword evidence="5 14" id="KW-0808">Transferase</keyword>
<dbReference type="Proteomes" id="UP001060260">
    <property type="component" value="Chromosome"/>
</dbReference>
<evidence type="ECO:0000256" key="11">
    <source>
        <dbReference type="ARBA" id="ARBA00029766"/>
    </source>
</evidence>
<keyword evidence="9" id="KW-0289">Folate biosynthesis</keyword>
<dbReference type="CDD" id="cd00483">
    <property type="entry name" value="HPPK"/>
    <property type="match status" value="1"/>
</dbReference>
<name>A0A174GD35_9BACE</name>
<dbReference type="STRING" id="47678.ERS852494_00264"/>
<dbReference type="EMBL" id="VVYD01000001">
    <property type="protein sequence ID" value="KAA5503902.1"/>
    <property type="molecule type" value="Genomic_DNA"/>
</dbReference>
<dbReference type="Proteomes" id="UP000284205">
    <property type="component" value="Unassembled WGS sequence"/>
</dbReference>
<evidence type="ECO:0000256" key="9">
    <source>
        <dbReference type="ARBA" id="ARBA00022909"/>
    </source>
</evidence>
<evidence type="ECO:0000313" key="25">
    <source>
        <dbReference type="Proteomes" id="UP000427825"/>
    </source>
</evidence>
<proteinExistence type="inferred from homology"/>
<evidence type="ECO:0000256" key="4">
    <source>
        <dbReference type="ARBA" id="ARBA00016218"/>
    </source>
</evidence>
<evidence type="ECO:0000256" key="1">
    <source>
        <dbReference type="ARBA" id="ARBA00005051"/>
    </source>
</evidence>
<evidence type="ECO:0000313" key="15">
    <source>
        <dbReference type="EMBL" id="KAA5475213.1"/>
    </source>
</evidence>
<evidence type="ECO:0000256" key="3">
    <source>
        <dbReference type="ARBA" id="ARBA00013253"/>
    </source>
</evidence>
<evidence type="ECO:0000313" key="21">
    <source>
        <dbReference type="Proteomes" id="UP000095657"/>
    </source>
</evidence>
<evidence type="ECO:0000313" key="17">
    <source>
        <dbReference type="EMBL" id="MDO6357878.1"/>
    </source>
</evidence>
<dbReference type="EMBL" id="JAUONL010000006">
    <property type="protein sequence ID" value="MDO6357878.1"/>
    <property type="molecule type" value="Genomic_DNA"/>
</dbReference>
<dbReference type="InterPro" id="IPR035907">
    <property type="entry name" value="Hppk_sf"/>
</dbReference>
<dbReference type="Gene3D" id="3.30.70.560">
    <property type="entry name" value="7,8-Dihydro-6-hydroxymethylpterin-pyrophosphokinase HPPK"/>
    <property type="match status" value="1"/>
</dbReference>
<dbReference type="SUPFAM" id="SSF55083">
    <property type="entry name" value="6-hydroxymethyl-7,8-dihydropterin pyrophosphokinase, HPPK"/>
    <property type="match status" value="1"/>
</dbReference>
<keyword evidence="7 14" id="KW-0418">Kinase</keyword>
<reference evidence="24 25" key="3">
    <citation type="journal article" date="2019" name="Nat. Med.">
        <title>A library of human gut bacterial isolates paired with longitudinal multiomics data enables mechanistic microbiome research.</title>
        <authorList>
            <person name="Poyet M."/>
            <person name="Groussin M."/>
            <person name="Gibbons S.M."/>
            <person name="Avila-Pacheco J."/>
            <person name="Jiang X."/>
            <person name="Kearney S.M."/>
            <person name="Perrotta A.R."/>
            <person name="Berdy B."/>
            <person name="Zhao S."/>
            <person name="Lieberman T.D."/>
            <person name="Swanson P.K."/>
            <person name="Smith M."/>
            <person name="Roesemann S."/>
            <person name="Alexander J.E."/>
            <person name="Rich S.A."/>
            <person name="Livny J."/>
            <person name="Vlamakis H."/>
            <person name="Clish C."/>
            <person name="Bullock K."/>
            <person name="Deik A."/>
            <person name="Scott J."/>
            <person name="Pierce K.A."/>
            <person name="Xavier R.J."/>
            <person name="Alm E.J."/>
        </authorList>
    </citation>
    <scope>NUCLEOTIDE SEQUENCE [LARGE SCALE GENOMIC DNA]</scope>
    <source>
        <strain evidence="16 24">BIOML-A19</strain>
        <strain evidence="15 25">BIOML-A25</strain>
    </source>
</reference>
<dbReference type="EMBL" id="QRUO01000005">
    <property type="protein sequence ID" value="RGR72437.1"/>
    <property type="molecule type" value="Genomic_DNA"/>
</dbReference>
<comment type="pathway">
    <text evidence="1">Cofactor biosynthesis; tetrahydrofolate biosynthesis; 2-amino-4-hydroxy-6-hydroxymethyl-7,8-dihydropteridine diphosphate from 7,8-dihydroneopterin triphosphate: step 4/4.</text>
</comment>
<dbReference type="GO" id="GO:0005524">
    <property type="term" value="F:ATP binding"/>
    <property type="evidence" value="ECO:0007669"/>
    <property type="project" value="UniProtKB-KW"/>
</dbReference>
<dbReference type="EC" id="2.7.6.3" evidence="3"/>
<feature type="domain" description="7,8-dihydro-6-hydroxymethylpterin-pyrophosphokinase" evidence="13">
    <location>
        <begin position="5"/>
        <end position="140"/>
    </location>
</feature>
<evidence type="ECO:0000313" key="23">
    <source>
        <dbReference type="Proteomes" id="UP000284205"/>
    </source>
</evidence>
<reference evidence="20" key="4">
    <citation type="submission" date="2022-08" db="EMBL/GenBank/DDBJ databases">
        <title>Genome Sequencing of Bacteroides fragilis Group Isolates with Nanopore Technology.</title>
        <authorList>
            <person name="Tisza M.J."/>
            <person name="Smith D."/>
            <person name="Dekker J.P."/>
        </authorList>
    </citation>
    <scope>NUCLEOTIDE SEQUENCE</scope>
    <source>
        <strain evidence="20">BFG-474</strain>
    </source>
</reference>